<dbReference type="PATRIC" id="fig|406818.4.peg.203"/>
<reference evidence="1" key="1">
    <citation type="journal article" date="2011" name="PLoS ONE">
        <title>The entomopathogenic bacterial endosymbionts xenorhabdus and photorhabdus: convergent lifestyles from divergent genomes.</title>
        <authorList>
            <person name="Chaston J.M."/>
            <person name="Suen G."/>
            <person name="Tucker S.L."/>
            <person name="Andersen A.W."/>
            <person name="Bhasin A."/>
            <person name="Bode E."/>
            <person name="Bode H.B."/>
            <person name="Brachmann A.O."/>
            <person name="Cowles C.E."/>
            <person name="Cowles K.N."/>
            <person name="Darby C."/>
            <person name="de Leon L."/>
            <person name="Drace K."/>
            <person name="Du Z."/>
            <person name="Givaudan A."/>
            <person name="Herbert Tran E.E."/>
            <person name="Jewell K.A."/>
            <person name="Knack J.J."/>
            <person name="Krasomil-Osterfeld K.C."/>
            <person name="Kukor R."/>
            <person name="Lanois A."/>
            <person name="Latreille P."/>
            <person name="Leimgruber N.K."/>
            <person name="Lipke C.M."/>
            <person name="Liu R."/>
            <person name="Lu X."/>
            <person name="Martens E.C."/>
            <person name="Marri P.R."/>
            <person name="Medigue C."/>
            <person name="Menard M.L."/>
            <person name="Miller N.M."/>
            <person name="Morales-Soto N."/>
            <person name="Norton S."/>
            <person name="Ogier J.C."/>
            <person name="Orchard S.S."/>
            <person name="Park D."/>
            <person name="Park Y."/>
            <person name="Qurollo B.A."/>
            <person name="Sugar D.R."/>
            <person name="Richards G.R."/>
            <person name="Rouy Z."/>
            <person name="Slominski B."/>
            <person name="Slominski K."/>
            <person name="Snyder H."/>
            <person name="Tjaden B.C."/>
            <person name="van der Hoeven R."/>
            <person name="Welch R.D."/>
            <person name="Wheeler C."/>
            <person name="Xiang B."/>
            <person name="Barbazuk B."/>
            <person name="Gaudriault S."/>
            <person name="Goodner B."/>
            <person name="Slater S.C."/>
            <person name="Forst S."/>
            <person name="Goldman B.S."/>
            <person name="Goodrich-Blair H."/>
        </authorList>
    </citation>
    <scope>NUCLEOTIDE SEQUENCE [LARGE SCALE GENOMIC DNA]</scope>
    <source>
        <strain evidence="1">SS-2004</strain>
    </source>
</reference>
<proteinExistence type="predicted"/>
<dbReference type="EMBL" id="FN667741">
    <property type="protein sequence ID" value="CBJ79374.1"/>
    <property type="molecule type" value="Genomic_DNA"/>
</dbReference>
<gene>
    <name evidence="1" type="ordered locus">XBJ1_0223</name>
</gene>
<name>D3UYJ6_XENBS</name>
<dbReference type="eggNOG" id="COG3316">
    <property type="taxonomic scope" value="Bacteria"/>
</dbReference>
<evidence type="ECO:0000313" key="2">
    <source>
        <dbReference type="Proteomes" id="UP000002045"/>
    </source>
</evidence>
<dbReference type="KEGG" id="xbo:XBJ1_0223"/>
<sequence>MRPGFLNYAPSLHDLEEIMAERSIVIDHSTLYRWVIRLISLLNKALRQHKRTVERR</sequence>
<evidence type="ECO:0000313" key="1">
    <source>
        <dbReference type="EMBL" id="CBJ79374.1"/>
    </source>
</evidence>
<dbReference type="AlphaFoldDB" id="D3UYJ6"/>
<dbReference type="Proteomes" id="UP000002045">
    <property type="component" value="Chromosome"/>
</dbReference>
<dbReference type="HOGENOM" id="CLU_067322_5_3_6"/>
<protein>
    <submittedName>
        <fullName evidence="1">Transposase</fullName>
    </submittedName>
</protein>
<accession>D3UYJ6</accession>
<organism evidence="1 2">
    <name type="scientific">Xenorhabdus bovienii (strain SS-2004)</name>
    <name type="common">Xenorhabdus nematophila subsp. bovienii</name>
    <dbReference type="NCBI Taxonomy" id="406818"/>
    <lineage>
        <taxon>Bacteria</taxon>
        <taxon>Pseudomonadati</taxon>
        <taxon>Pseudomonadota</taxon>
        <taxon>Gammaproteobacteria</taxon>
        <taxon>Enterobacterales</taxon>
        <taxon>Morganellaceae</taxon>
        <taxon>Xenorhabdus</taxon>
    </lineage>
</organism>